<evidence type="ECO:0000313" key="3">
    <source>
        <dbReference type="Proteomes" id="UP001604336"/>
    </source>
</evidence>
<dbReference type="PANTHER" id="PTHR33223:SF10">
    <property type="entry name" value="AMINOTRANSFERASE-LIKE PLANT MOBILE DOMAIN-CONTAINING PROTEIN"/>
    <property type="match status" value="1"/>
</dbReference>
<evidence type="ECO:0000256" key="1">
    <source>
        <dbReference type="SAM" id="MobiDB-lite"/>
    </source>
</evidence>
<proteinExistence type="predicted"/>
<protein>
    <submittedName>
        <fullName evidence="2">Retrotrans gag domain-containing protein</fullName>
    </submittedName>
</protein>
<reference evidence="3" key="1">
    <citation type="submission" date="2024-07" db="EMBL/GenBank/DDBJ databases">
        <title>Two chromosome-level genome assemblies of Korean endemic species Abeliophyllum distichum and Forsythia ovata (Oleaceae).</title>
        <authorList>
            <person name="Jang H."/>
        </authorList>
    </citation>
    <scope>NUCLEOTIDE SEQUENCE [LARGE SCALE GENOMIC DNA]</scope>
</reference>
<dbReference type="PANTHER" id="PTHR33223">
    <property type="entry name" value="CCHC-TYPE DOMAIN-CONTAINING PROTEIN"/>
    <property type="match status" value="1"/>
</dbReference>
<evidence type="ECO:0000313" key="2">
    <source>
        <dbReference type="EMBL" id="KAL2497762.1"/>
    </source>
</evidence>
<dbReference type="AlphaFoldDB" id="A0ABD1SAI8"/>
<accession>A0ABD1SAI8</accession>
<organism evidence="2 3">
    <name type="scientific">Abeliophyllum distichum</name>
    <dbReference type="NCBI Taxonomy" id="126358"/>
    <lineage>
        <taxon>Eukaryota</taxon>
        <taxon>Viridiplantae</taxon>
        <taxon>Streptophyta</taxon>
        <taxon>Embryophyta</taxon>
        <taxon>Tracheophyta</taxon>
        <taxon>Spermatophyta</taxon>
        <taxon>Magnoliopsida</taxon>
        <taxon>eudicotyledons</taxon>
        <taxon>Gunneridae</taxon>
        <taxon>Pentapetalae</taxon>
        <taxon>asterids</taxon>
        <taxon>lamiids</taxon>
        <taxon>Lamiales</taxon>
        <taxon>Oleaceae</taxon>
        <taxon>Forsythieae</taxon>
        <taxon>Abeliophyllum</taxon>
    </lineage>
</organism>
<name>A0ABD1SAI8_9LAMI</name>
<keyword evidence="3" id="KW-1185">Reference proteome</keyword>
<gene>
    <name evidence="2" type="ORF">Adt_23312</name>
</gene>
<dbReference type="EMBL" id="JBFOLK010000007">
    <property type="protein sequence ID" value="KAL2497762.1"/>
    <property type="molecule type" value="Genomic_DNA"/>
</dbReference>
<feature type="compositionally biased region" description="Basic and acidic residues" evidence="1">
    <location>
        <begin position="1"/>
        <end position="15"/>
    </location>
</feature>
<comment type="caution">
    <text evidence="2">The sequence shown here is derived from an EMBL/GenBank/DDBJ whole genome shotgun (WGS) entry which is preliminary data.</text>
</comment>
<sequence>MSGKTKERPRMDHPDAPLQETAKEQQPPLQFATVSFNLLNEKVDEAITRRKNRGRPISIKEDPFTEELMSVPLPLKFKESASDFDGTRNPIDDIRTFQDWVRLHGWPDAIVYRALSLTLRKYAREWFNTLPPRSISSFSDLGTNLQSVFLVVLGRRR</sequence>
<feature type="region of interest" description="Disordered" evidence="1">
    <location>
        <begin position="1"/>
        <end position="28"/>
    </location>
</feature>
<dbReference type="Proteomes" id="UP001604336">
    <property type="component" value="Unassembled WGS sequence"/>
</dbReference>